<accession>A0A0Q9XB67</accession>
<evidence type="ECO:0000313" key="3">
    <source>
        <dbReference type="EMBL" id="KRG02018.1"/>
    </source>
</evidence>
<protein>
    <submittedName>
        <fullName evidence="3">Uncharacterized protein</fullName>
    </submittedName>
</protein>
<dbReference type="AlphaFoldDB" id="A0A0Q9XB67"/>
<feature type="region of interest" description="Disordered" evidence="1">
    <location>
        <begin position="49"/>
        <end position="88"/>
    </location>
</feature>
<reference evidence="3 4" key="1">
    <citation type="journal article" date="2007" name="Nature">
        <title>Evolution of genes and genomes on the Drosophila phylogeny.</title>
        <authorList>
            <consortium name="Drosophila 12 Genomes Consortium"/>
            <person name="Clark A.G."/>
            <person name="Eisen M.B."/>
            <person name="Smith D.R."/>
            <person name="Bergman C.M."/>
            <person name="Oliver B."/>
            <person name="Markow T.A."/>
            <person name="Kaufman T.C."/>
            <person name="Kellis M."/>
            <person name="Gelbart W."/>
            <person name="Iyer V.N."/>
            <person name="Pollard D.A."/>
            <person name="Sackton T.B."/>
            <person name="Larracuente A.M."/>
            <person name="Singh N.D."/>
            <person name="Abad J.P."/>
            <person name="Abt D.N."/>
            <person name="Adryan B."/>
            <person name="Aguade M."/>
            <person name="Akashi H."/>
            <person name="Anderson W.W."/>
            <person name="Aquadro C.F."/>
            <person name="Ardell D.H."/>
            <person name="Arguello R."/>
            <person name="Artieri C.G."/>
            <person name="Barbash D.A."/>
            <person name="Barker D."/>
            <person name="Barsanti P."/>
            <person name="Batterham P."/>
            <person name="Batzoglou S."/>
            <person name="Begun D."/>
            <person name="Bhutkar A."/>
            <person name="Blanco E."/>
            <person name="Bosak S.A."/>
            <person name="Bradley R.K."/>
            <person name="Brand A.D."/>
            <person name="Brent M.R."/>
            <person name="Brooks A.N."/>
            <person name="Brown R.H."/>
            <person name="Butlin R.K."/>
            <person name="Caggese C."/>
            <person name="Calvi B.R."/>
            <person name="Bernardo de Carvalho A."/>
            <person name="Caspi A."/>
            <person name="Castrezana S."/>
            <person name="Celniker S.E."/>
            <person name="Chang J.L."/>
            <person name="Chapple C."/>
            <person name="Chatterji S."/>
            <person name="Chinwalla A."/>
            <person name="Civetta A."/>
            <person name="Clifton S.W."/>
            <person name="Comeron J.M."/>
            <person name="Costello J.C."/>
            <person name="Coyne J.A."/>
            <person name="Daub J."/>
            <person name="David R.G."/>
            <person name="Delcher A.L."/>
            <person name="Delehaunty K."/>
            <person name="Do C.B."/>
            <person name="Ebling H."/>
            <person name="Edwards K."/>
            <person name="Eickbush T."/>
            <person name="Evans J.D."/>
            <person name="Filipski A."/>
            <person name="Findeiss S."/>
            <person name="Freyhult E."/>
            <person name="Fulton L."/>
            <person name="Fulton R."/>
            <person name="Garcia A.C."/>
            <person name="Gardiner A."/>
            <person name="Garfield D.A."/>
            <person name="Garvin B.E."/>
            <person name="Gibson G."/>
            <person name="Gilbert D."/>
            <person name="Gnerre S."/>
            <person name="Godfrey J."/>
            <person name="Good R."/>
            <person name="Gotea V."/>
            <person name="Gravely B."/>
            <person name="Greenberg A.J."/>
            <person name="Griffiths-Jones S."/>
            <person name="Gross S."/>
            <person name="Guigo R."/>
            <person name="Gustafson E.A."/>
            <person name="Haerty W."/>
            <person name="Hahn M.W."/>
            <person name="Halligan D.L."/>
            <person name="Halpern A.L."/>
            <person name="Halter G.M."/>
            <person name="Han M.V."/>
            <person name="Heger A."/>
            <person name="Hillier L."/>
            <person name="Hinrichs A.S."/>
            <person name="Holmes I."/>
            <person name="Hoskins R.A."/>
            <person name="Hubisz M.J."/>
            <person name="Hultmark D."/>
            <person name="Huntley M.A."/>
            <person name="Jaffe D.B."/>
            <person name="Jagadeeshan S."/>
            <person name="Jeck W.R."/>
            <person name="Johnson J."/>
            <person name="Jones C.D."/>
            <person name="Jordan W.C."/>
            <person name="Karpen G.H."/>
            <person name="Kataoka E."/>
            <person name="Keightley P.D."/>
            <person name="Kheradpour P."/>
            <person name="Kirkness E.F."/>
            <person name="Koerich L.B."/>
            <person name="Kristiansen K."/>
            <person name="Kudrna D."/>
            <person name="Kulathinal R.J."/>
            <person name="Kumar S."/>
            <person name="Kwok R."/>
            <person name="Lander E."/>
            <person name="Langley C.H."/>
            <person name="Lapoint R."/>
            <person name="Lazzaro B.P."/>
            <person name="Lee S.J."/>
            <person name="Levesque L."/>
            <person name="Li R."/>
            <person name="Lin C.F."/>
            <person name="Lin M.F."/>
            <person name="Lindblad-Toh K."/>
            <person name="Llopart A."/>
            <person name="Long M."/>
            <person name="Low L."/>
            <person name="Lozovsky E."/>
            <person name="Lu J."/>
            <person name="Luo M."/>
            <person name="Machado C.A."/>
            <person name="Makalowski W."/>
            <person name="Marzo M."/>
            <person name="Matsuda M."/>
            <person name="Matzkin L."/>
            <person name="McAllister B."/>
            <person name="McBride C.S."/>
            <person name="McKernan B."/>
            <person name="McKernan K."/>
            <person name="Mendez-Lago M."/>
            <person name="Minx P."/>
            <person name="Mollenhauer M.U."/>
            <person name="Montooth K."/>
            <person name="Mount S.M."/>
            <person name="Mu X."/>
            <person name="Myers E."/>
            <person name="Negre B."/>
            <person name="Newfeld S."/>
            <person name="Nielsen R."/>
            <person name="Noor M.A."/>
            <person name="O'Grady P."/>
            <person name="Pachter L."/>
            <person name="Papaceit M."/>
            <person name="Parisi M.J."/>
            <person name="Parisi M."/>
            <person name="Parts L."/>
            <person name="Pedersen J.S."/>
            <person name="Pesole G."/>
            <person name="Phillippy A.M."/>
            <person name="Ponting C.P."/>
            <person name="Pop M."/>
            <person name="Porcelli D."/>
            <person name="Powell J.R."/>
            <person name="Prohaska S."/>
            <person name="Pruitt K."/>
            <person name="Puig M."/>
            <person name="Quesneville H."/>
            <person name="Ram K.R."/>
            <person name="Rand D."/>
            <person name="Rasmussen M.D."/>
            <person name="Reed L.K."/>
            <person name="Reenan R."/>
            <person name="Reily A."/>
            <person name="Remington K.A."/>
            <person name="Rieger T.T."/>
            <person name="Ritchie M.G."/>
            <person name="Robin C."/>
            <person name="Rogers Y.H."/>
            <person name="Rohde C."/>
            <person name="Rozas J."/>
            <person name="Rubenfield M.J."/>
            <person name="Ruiz A."/>
            <person name="Russo S."/>
            <person name="Salzberg S.L."/>
            <person name="Sanchez-Gracia A."/>
            <person name="Saranga D.J."/>
            <person name="Sato H."/>
            <person name="Schaeffer S.W."/>
            <person name="Schatz M.C."/>
            <person name="Schlenke T."/>
            <person name="Schwartz R."/>
            <person name="Segarra C."/>
            <person name="Singh R.S."/>
            <person name="Sirot L."/>
            <person name="Sirota M."/>
            <person name="Sisneros N.B."/>
            <person name="Smith C.D."/>
            <person name="Smith T.F."/>
            <person name="Spieth J."/>
            <person name="Stage D.E."/>
            <person name="Stark A."/>
            <person name="Stephan W."/>
            <person name="Strausberg R.L."/>
            <person name="Strempel S."/>
            <person name="Sturgill D."/>
            <person name="Sutton G."/>
            <person name="Sutton G.G."/>
            <person name="Tao W."/>
            <person name="Teichmann S."/>
            <person name="Tobari Y.N."/>
            <person name="Tomimura Y."/>
            <person name="Tsolas J.M."/>
            <person name="Valente V.L."/>
            <person name="Venter E."/>
            <person name="Venter J.C."/>
            <person name="Vicario S."/>
            <person name="Vieira F.G."/>
            <person name="Vilella A.J."/>
            <person name="Villasante A."/>
            <person name="Walenz B."/>
            <person name="Wang J."/>
            <person name="Wasserman M."/>
            <person name="Watts T."/>
            <person name="Wilson D."/>
            <person name="Wilson R.K."/>
            <person name="Wing R.A."/>
            <person name="Wolfner M.F."/>
            <person name="Wong A."/>
            <person name="Wong G.K."/>
            <person name="Wu C.I."/>
            <person name="Wu G."/>
            <person name="Yamamoto D."/>
            <person name="Yang H.P."/>
            <person name="Yang S.P."/>
            <person name="Yorke J.A."/>
            <person name="Yoshida K."/>
            <person name="Zdobnov E."/>
            <person name="Zhang P."/>
            <person name="Zhang Y."/>
            <person name="Zimin A.V."/>
            <person name="Baldwin J."/>
            <person name="Abdouelleil A."/>
            <person name="Abdulkadir J."/>
            <person name="Abebe A."/>
            <person name="Abera B."/>
            <person name="Abreu J."/>
            <person name="Acer S.C."/>
            <person name="Aftuck L."/>
            <person name="Alexander A."/>
            <person name="An P."/>
            <person name="Anderson E."/>
            <person name="Anderson S."/>
            <person name="Arachi H."/>
            <person name="Azer M."/>
            <person name="Bachantsang P."/>
            <person name="Barry A."/>
            <person name="Bayul T."/>
            <person name="Berlin A."/>
            <person name="Bessette D."/>
            <person name="Bloom T."/>
            <person name="Blye J."/>
            <person name="Boguslavskiy L."/>
            <person name="Bonnet C."/>
            <person name="Boukhgalter B."/>
            <person name="Bourzgui I."/>
            <person name="Brown A."/>
            <person name="Cahill P."/>
            <person name="Channer S."/>
            <person name="Cheshatsang Y."/>
            <person name="Chuda L."/>
            <person name="Citroen M."/>
            <person name="Collymore A."/>
            <person name="Cooke P."/>
            <person name="Costello M."/>
            <person name="D'Aco K."/>
            <person name="Daza R."/>
            <person name="De Haan G."/>
            <person name="DeGray S."/>
            <person name="DeMaso C."/>
            <person name="Dhargay N."/>
            <person name="Dooley K."/>
            <person name="Dooley E."/>
            <person name="Doricent M."/>
            <person name="Dorje P."/>
            <person name="Dorjee K."/>
            <person name="Dupes A."/>
            <person name="Elong R."/>
            <person name="Falk J."/>
            <person name="Farina A."/>
            <person name="Faro S."/>
            <person name="Ferguson D."/>
            <person name="Fisher S."/>
            <person name="Foley C.D."/>
            <person name="Franke A."/>
            <person name="Friedrich D."/>
            <person name="Gadbois L."/>
            <person name="Gearin G."/>
            <person name="Gearin C.R."/>
            <person name="Giannoukos G."/>
            <person name="Goode T."/>
            <person name="Graham J."/>
            <person name="Grandbois E."/>
            <person name="Grewal S."/>
            <person name="Gyaltsen K."/>
            <person name="Hafez N."/>
            <person name="Hagos B."/>
            <person name="Hall J."/>
            <person name="Henson C."/>
            <person name="Hollinger A."/>
            <person name="Honan T."/>
            <person name="Huard M.D."/>
            <person name="Hughes L."/>
            <person name="Hurhula B."/>
            <person name="Husby M.E."/>
            <person name="Kamat A."/>
            <person name="Kanga B."/>
            <person name="Kashin S."/>
            <person name="Khazanovich D."/>
            <person name="Kisner P."/>
            <person name="Lance K."/>
            <person name="Lara M."/>
            <person name="Lee W."/>
            <person name="Lennon N."/>
            <person name="Letendre F."/>
            <person name="LeVine R."/>
            <person name="Lipovsky A."/>
            <person name="Liu X."/>
            <person name="Liu J."/>
            <person name="Liu S."/>
            <person name="Lokyitsang T."/>
            <person name="Lokyitsang Y."/>
            <person name="Lubonja R."/>
            <person name="Lui A."/>
            <person name="MacDonald P."/>
            <person name="Magnisalis V."/>
            <person name="Maru K."/>
            <person name="Matthews C."/>
            <person name="McCusker W."/>
            <person name="McDonough S."/>
            <person name="Mehta T."/>
            <person name="Meldrim J."/>
            <person name="Meneus L."/>
            <person name="Mihai O."/>
            <person name="Mihalev A."/>
            <person name="Mihova T."/>
            <person name="Mittelman R."/>
            <person name="Mlenga V."/>
            <person name="Montmayeur A."/>
            <person name="Mulrain L."/>
            <person name="Navidi A."/>
            <person name="Naylor J."/>
            <person name="Negash T."/>
            <person name="Nguyen T."/>
            <person name="Nguyen N."/>
            <person name="Nicol R."/>
            <person name="Norbu C."/>
            <person name="Norbu N."/>
            <person name="Novod N."/>
            <person name="O'Neill B."/>
            <person name="Osman S."/>
            <person name="Markiewicz E."/>
            <person name="Oyono O.L."/>
            <person name="Patti C."/>
            <person name="Phunkhang P."/>
            <person name="Pierre F."/>
            <person name="Priest M."/>
            <person name="Raghuraman S."/>
            <person name="Rege F."/>
            <person name="Reyes R."/>
            <person name="Rise C."/>
            <person name="Rogov P."/>
            <person name="Ross K."/>
            <person name="Ryan E."/>
            <person name="Settipalli S."/>
            <person name="Shea T."/>
            <person name="Sherpa N."/>
            <person name="Shi L."/>
            <person name="Shih D."/>
            <person name="Sparrow T."/>
            <person name="Spaulding J."/>
            <person name="Stalker J."/>
            <person name="Stange-Thomann N."/>
            <person name="Stavropoulos S."/>
            <person name="Stone C."/>
            <person name="Strader C."/>
            <person name="Tesfaye S."/>
            <person name="Thomson T."/>
            <person name="Thoulutsang Y."/>
            <person name="Thoulutsang D."/>
            <person name="Topham K."/>
            <person name="Topping I."/>
            <person name="Tsamla T."/>
            <person name="Vassiliev H."/>
            <person name="Vo A."/>
            <person name="Wangchuk T."/>
            <person name="Wangdi T."/>
            <person name="Weiand M."/>
            <person name="Wilkinson J."/>
            <person name="Wilson A."/>
            <person name="Yadav S."/>
            <person name="Young G."/>
            <person name="Yu Q."/>
            <person name="Zembek L."/>
            <person name="Zhong D."/>
            <person name="Zimmer A."/>
            <person name="Zwirko Z."/>
            <person name="Jaffe D.B."/>
            <person name="Alvarez P."/>
            <person name="Brockman W."/>
            <person name="Butler J."/>
            <person name="Chin C."/>
            <person name="Gnerre S."/>
            <person name="Grabherr M."/>
            <person name="Kleber M."/>
            <person name="Mauceli E."/>
            <person name="MacCallum I."/>
        </authorList>
    </citation>
    <scope>NUCLEOTIDE SEQUENCE [LARGE SCALE GENOMIC DNA]</scope>
    <source>
        <strain evidence="4">Tucson 15081-1352.22</strain>
    </source>
</reference>
<keyword evidence="2" id="KW-0732">Signal</keyword>
<dbReference type="EMBL" id="CH933806">
    <property type="protein sequence ID" value="KRG02018.1"/>
    <property type="molecule type" value="Genomic_DNA"/>
</dbReference>
<sequence length="88" mass="9926">MKIAFLLVFCCCLFTLAFGHDIAGTKAPFVRSRYSLRWRKTTTVMPETTTGRVVEPLTSTERRKVGTSTTSPDYDYYGNGEADNIVHK</sequence>
<dbReference type="KEGG" id="dmo:Dmoj_GI26491"/>
<feature type="signal peptide" evidence="2">
    <location>
        <begin position="1"/>
        <end position="19"/>
    </location>
</feature>
<evidence type="ECO:0000313" key="4">
    <source>
        <dbReference type="Proteomes" id="UP000009192"/>
    </source>
</evidence>
<dbReference type="OrthoDB" id="7935345at2759"/>
<proteinExistence type="predicted"/>
<evidence type="ECO:0000256" key="2">
    <source>
        <dbReference type="SAM" id="SignalP"/>
    </source>
</evidence>
<organism evidence="3 4">
    <name type="scientific">Drosophila mojavensis</name>
    <name type="common">Fruit fly</name>
    <dbReference type="NCBI Taxonomy" id="7230"/>
    <lineage>
        <taxon>Eukaryota</taxon>
        <taxon>Metazoa</taxon>
        <taxon>Ecdysozoa</taxon>
        <taxon>Arthropoda</taxon>
        <taxon>Hexapoda</taxon>
        <taxon>Insecta</taxon>
        <taxon>Pterygota</taxon>
        <taxon>Neoptera</taxon>
        <taxon>Endopterygota</taxon>
        <taxon>Diptera</taxon>
        <taxon>Brachycera</taxon>
        <taxon>Muscomorpha</taxon>
        <taxon>Ephydroidea</taxon>
        <taxon>Drosophilidae</taxon>
        <taxon>Drosophila</taxon>
    </lineage>
</organism>
<dbReference type="Proteomes" id="UP000009192">
    <property type="component" value="Unassembled WGS sequence"/>
</dbReference>
<name>A0A0Q9XB67_DROMO</name>
<feature type="chain" id="PRO_5006387734" evidence="2">
    <location>
        <begin position="20"/>
        <end position="88"/>
    </location>
</feature>
<dbReference type="FunCoup" id="A0A0Q9XB67">
    <property type="interactions" value="1"/>
</dbReference>
<dbReference type="InParanoid" id="A0A0Q9XB67"/>
<gene>
    <name evidence="3" type="primary">Dmoj\GI26491</name>
    <name evidence="3" type="ORF">Dmoj_GI26491</name>
</gene>
<keyword evidence="4" id="KW-1185">Reference proteome</keyword>
<evidence type="ECO:0000256" key="1">
    <source>
        <dbReference type="SAM" id="MobiDB-lite"/>
    </source>
</evidence>